<dbReference type="Pfam" id="PF15880">
    <property type="entry name" value="NDUFV3"/>
    <property type="match status" value="1"/>
</dbReference>
<dbReference type="GeneID" id="107109222"/>
<organism evidence="2 3">
    <name type="scientific">Gekko japonicus</name>
    <name type="common">Schlegel's Japanese gecko</name>
    <dbReference type="NCBI Taxonomy" id="146911"/>
    <lineage>
        <taxon>Eukaryota</taxon>
        <taxon>Metazoa</taxon>
        <taxon>Chordata</taxon>
        <taxon>Craniata</taxon>
        <taxon>Vertebrata</taxon>
        <taxon>Euteleostomi</taxon>
        <taxon>Lepidosauria</taxon>
        <taxon>Squamata</taxon>
        <taxon>Bifurcata</taxon>
        <taxon>Gekkota</taxon>
        <taxon>Gekkonidae</taxon>
        <taxon>Gekkoninae</taxon>
        <taxon>Gekko</taxon>
    </lineage>
</organism>
<feature type="region of interest" description="Disordered" evidence="1">
    <location>
        <begin position="90"/>
        <end position="174"/>
    </location>
</feature>
<evidence type="ECO:0000313" key="2">
    <source>
        <dbReference type="Proteomes" id="UP000694871"/>
    </source>
</evidence>
<dbReference type="Proteomes" id="UP000694871">
    <property type="component" value="Unplaced"/>
</dbReference>
<protein>
    <submittedName>
        <fullName evidence="3">NADH dehydrogenase [ubiquinone] flavoprotein 3, mitochondrial</fullName>
    </submittedName>
</protein>
<sequence>MASSFLFGCGRDAAFKILKLQAWSLRSLPSTVSVCTKPGDSEKGSTKNTGENVISSIPEETVKLTDDGLKKFWANKTLVTFPQRGYFPSFETEPGFSSTGGSNEKPDEESSSSSSSESDSSSDEEDNIIKDTLKTKVAFPSRDPILSEERKVKENITSEQQFPQSQKEDSAPEKHLYSPMITELPFKEKGIVFPRQDPISSEDRTVKVNTSKQQFPTPENNQAPGYSPRITEPLIKEKGVCQTADDKFLQSELVKQATKQTSKETPLKGTDLGVNPAESQRPTANQLEIAVHEAAPSKLSKTQQQSMMTQSLTLLRQEESAARGAQDAESQERGTTEVQEELLNDAAPVVETTMKEEITLETGLQDEEHIIEQEAKAAVETAQEAIDISTYKNLEHHEYTPFTFVNYDVELSKFRLPQPSSGRVSPRH</sequence>
<feature type="compositionally biased region" description="Polar residues" evidence="1">
    <location>
        <begin position="207"/>
        <end position="224"/>
    </location>
</feature>
<evidence type="ECO:0000256" key="1">
    <source>
        <dbReference type="SAM" id="MobiDB-lite"/>
    </source>
</evidence>
<dbReference type="RefSeq" id="XP_015265277.1">
    <property type="nucleotide sequence ID" value="XM_015409791.1"/>
</dbReference>
<dbReference type="InterPro" id="IPR026193">
    <property type="entry name" value="NDUFV3"/>
</dbReference>
<dbReference type="PANTHER" id="PTHR17117:SF3">
    <property type="entry name" value="NADH DEHYDROGENASE [UBIQUINONE] FLAVOPROTEIN 3, MITOCHONDRIAL"/>
    <property type="match status" value="1"/>
</dbReference>
<evidence type="ECO:0000313" key="3">
    <source>
        <dbReference type="RefSeq" id="XP_015265277.1"/>
    </source>
</evidence>
<feature type="compositionally biased region" description="Basic and acidic residues" evidence="1">
    <location>
        <begin position="145"/>
        <end position="156"/>
    </location>
</feature>
<proteinExistence type="predicted"/>
<feature type="region of interest" description="Disordered" evidence="1">
    <location>
        <begin position="196"/>
        <end position="229"/>
    </location>
</feature>
<gene>
    <name evidence="3" type="primary">NDUFV3</name>
</gene>
<accession>A0ABM1JUZ0</accession>
<name>A0ABM1JUZ0_GEKJA</name>
<keyword evidence="2" id="KW-1185">Reference proteome</keyword>
<feature type="region of interest" description="Disordered" evidence="1">
    <location>
        <begin position="257"/>
        <end position="282"/>
    </location>
</feature>
<reference evidence="3" key="1">
    <citation type="submission" date="2025-08" db="UniProtKB">
        <authorList>
            <consortium name="RefSeq"/>
        </authorList>
    </citation>
    <scope>IDENTIFICATION</scope>
</reference>
<feature type="region of interest" description="Disordered" evidence="1">
    <location>
        <begin position="318"/>
        <end position="338"/>
    </location>
</feature>
<dbReference type="PANTHER" id="PTHR17117">
    <property type="entry name" value="NADH-UBIQUINONE OXIDOREDUCTASE"/>
    <property type="match status" value="1"/>
</dbReference>